<reference evidence="1" key="1">
    <citation type="submission" date="2021-03" db="EMBL/GenBank/DDBJ databases">
        <title>Agromyces archimandritus sp. nov., isolated from the cockroach Archimandrita tessellata.</title>
        <authorList>
            <person name="Guzman J."/>
            <person name="Ortuzar M."/>
            <person name="Poehlein A."/>
            <person name="Daniel R."/>
            <person name="Trujillo M."/>
            <person name="Vilcinskas A."/>
        </authorList>
    </citation>
    <scope>NUCLEOTIDE SEQUENCE</scope>
    <source>
        <strain evidence="1">G127AT</strain>
    </source>
</reference>
<evidence type="ECO:0000313" key="2">
    <source>
        <dbReference type="Proteomes" id="UP000671914"/>
    </source>
</evidence>
<organism evidence="1 2">
    <name type="scientific">Agromyces archimandritae</name>
    <dbReference type="NCBI Taxonomy" id="2781962"/>
    <lineage>
        <taxon>Bacteria</taxon>
        <taxon>Bacillati</taxon>
        <taxon>Actinomycetota</taxon>
        <taxon>Actinomycetes</taxon>
        <taxon>Micrococcales</taxon>
        <taxon>Microbacteriaceae</taxon>
        <taxon>Agromyces</taxon>
    </lineage>
</organism>
<dbReference type="EMBL" id="CP071696">
    <property type="protein sequence ID" value="QTX06101.1"/>
    <property type="molecule type" value="Genomic_DNA"/>
</dbReference>
<dbReference type="KEGG" id="aarc:G127AT_01585"/>
<dbReference type="SUPFAM" id="SSF141318">
    <property type="entry name" value="TM0957-like"/>
    <property type="match status" value="1"/>
</dbReference>
<sequence length="224" mass="22545">MPGAAVTATAARAPRRGTSPAVRRGIRIGILVLVVAGVVLGTKVVPDGDARASAGADAFDPATFGAETFPKVQAAVAERAEDAASLAEAIAADPDAAAEEFAVESSGGPVYSVTFTGVVGEGASGIYDVAVDGLPAGLTVRMQTGPAINGTELRDATGDIAFGQFTNQIEYQNAASALNEELKTAVLAGIDTASLTGRTVEVTGAFTLVNPDAWLVTPTELEQG</sequence>
<gene>
    <name evidence="1" type="ORF">G127AT_01585</name>
</gene>
<proteinExistence type="predicted"/>
<protein>
    <submittedName>
        <fullName evidence="1">DUF2291 domain-containing protein</fullName>
    </submittedName>
</protein>
<dbReference type="Gene3D" id="1.10.10.1260">
    <property type="entry name" value="Envelope glycoprotein gp160, DUF2291, helical domain"/>
    <property type="match status" value="1"/>
</dbReference>
<dbReference type="Proteomes" id="UP000671914">
    <property type="component" value="Chromosome"/>
</dbReference>
<dbReference type="PIRSF" id="PIRSF033535">
    <property type="entry name" value="UCP033535_plp"/>
    <property type="match status" value="1"/>
</dbReference>
<name>A0A975FQ67_9MICO</name>
<dbReference type="AlphaFoldDB" id="A0A975FQ67"/>
<dbReference type="Pfam" id="PF10054">
    <property type="entry name" value="DUF2291"/>
    <property type="match status" value="1"/>
</dbReference>
<dbReference type="InterPro" id="IPR014582">
    <property type="entry name" value="UCP033535_lipo"/>
</dbReference>
<keyword evidence="2" id="KW-1185">Reference proteome</keyword>
<dbReference type="InterPro" id="IPR036215">
    <property type="entry name" value="TM0957-like_sf"/>
</dbReference>
<dbReference type="Gene3D" id="2.40.50.420">
    <property type="entry name" value="Envelope glycoprotein gp160, DUF2291, alpha/beta domain"/>
    <property type="match status" value="1"/>
</dbReference>
<evidence type="ECO:0000313" key="1">
    <source>
        <dbReference type="EMBL" id="QTX06101.1"/>
    </source>
</evidence>
<accession>A0A975FQ67</accession>